<feature type="region of interest" description="Disordered" evidence="9">
    <location>
        <begin position="81"/>
        <end position="102"/>
    </location>
</feature>
<dbReference type="GeneID" id="108676547"/>
<accession>A0A8B7P1Z5</accession>
<organism evidence="11 12">
    <name type="scientific">Hyalella azteca</name>
    <name type="common">Amphipod</name>
    <dbReference type="NCBI Taxonomy" id="294128"/>
    <lineage>
        <taxon>Eukaryota</taxon>
        <taxon>Metazoa</taxon>
        <taxon>Ecdysozoa</taxon>
        <taxon>Arthropoda</taxon>
        <taxon>Crustacea</taxon>
        <taxon>Multicrustacea</taxon>
        <taxon>Malacostraca</taxon>
        <taxon>Eumalacostraca</taxon>
        <taxon>Peracarida</taxon>
        <taxon>Amphipoda</taxon>
        <taxon>Senticaudata</taxon>
        <taxon>Talitrida</taxon>
        <taxon>Talitroidea</taxon>
        <taxon>Hyalellidae</taxon>
        <taxon>Hyalella</taxon>
    </lineage>
</organism>
<comment type="subcellular location">
    <subcellularLocation>
        <location evidence="1">Nucleus</location>
    </subcellularLocation>
</comment>
<proteinExistence type="predicted"/>
<dbReference type="OrthoDB" id="8113227at2759"/>
<name>A0A8B7P1Z5_HYAAZ</name>
<dbReference type="PROSITE" id="PS50157">
    <property type="entry name" value="ZINC_FINGER_C2H2_2"/>
    <property type="match status" value="2"/>
</dbReference>
<gene>
    <name evidence="12" type="primary">LOC108676547</name>
</gene>
<keyword evidence="6" id="KW-0238">DNA-binding</keyword>
<dbReference type="KEGG" id="hazt:108676547"/>
<evidence type="ECO:0000256" key="5">
    <source>
        <dbReference type="ARBA" id="ARBA00022833"/>
    </source>
</evidence>
<feature type="domain" description="C2H2-type" evidence="10">
    <location>
        <begin position="120"/>
        <end position="148"/>
    </location>
</feature>
<evidence type="ECO:0000256" key="3">
    <source>
        <dbReference type="ARBA" id="ARBA00022737"/>
    </source>
</evidence>
<dbReference type="PANTHER" id="PTHR24392">
    <property type="entry name" value="ZINC FINGER PROTEIN"/>
    <property type="match status" value="1"/>
</dbReference>
<keyword evidence="4 8" id="KW-0863">Zinc-finger</keyword>
<evidence type="ECO:0000313" key="12">
    <source>
        <dbReference type="RefSeq" id="XP_018020124.2"/>
    </source>
</evidence>
<evidence type="ECO:0000313" key="11">
    <source>
        <dbReference type="Proteomes" id="UP000694843"/>
    </source>
</evidence>
<keyword evidence="5" id="KW-0862">Zinc</keyword>
<dbReference type="InterPro" id="IPR036236">
    <property type="entry name" value="Znf_C2H2_sf"/>
</dbReference>
<dbReference type="GO" id="GO:0003677">
    <property type="term" value="F:DNA binding"/>
    <property type="evidence" value="ECO:0007669"/>
    <property type="project" value="UniProtKB-KW"/>
</dbReference>
<dbReference type="OMA" id="VETHDAH"/>
<dbReference type="SUPFAM" id="SSF57667">
    <property type="entry name" value="beta-beta-alpha zinc fingers"/>
    <property type="match status" value="2"/>
</dbReference>
<dbReference type="AlphaFoldDB" id="A0A8B7P1Z5"/>
<keyword evidence="3" id="KW-0677">Repeat</keyword>
<evidence type="ECO:0000256" key="2">
    <source>
        <dbReference type="ARBA" id="ARBA00022723"/>
    </source>
</evidence>
<dbReference type="PROSITE" id="PS00028">
    <property type="entry name" value="ZINC_FINGER_C2H2_1"/>
    <property type="match status" value="2"/>
</dbReference>
<dbReference type="Gene3D" id="3.30.160.60">
    <property type="entry name" value="Classic Zinc Finger"/>
    <property type="match status" value="2"/>
</dbReference>
<dbReference type="RefSeq" id="XP_018020124.2">
    <property type="nucleotide sequence ID" value="XM_018164635.2"/>
</dbReference>
<evidence type="ECO:0000256" key="8">
    <source>
        <dbReference type="PROSITE-ProRule" id="PRU00042"/>
    </source>
</evidence>
<protein>
    <submittedName>
        <fullName evidence="12">Transcriptional repressor CTCFL-like</fullName>
    </submittedName>
</protein>
<feature type="domain" description="C2H2-type" evidence="10">
    <location>
        <begin position="149"/>
        <end position="177"/>
    </location>
</feature>
<dbReference type="InterPro" id="IPR013087">
    <property type="entry name" value="Znf_C2H2_type"/>
</dbReference>
<evidence type="ECO:0000256" key="4">
    <source>
        <dbReference type="ARBA" id="ARBA00022771"/>
    </source>
</evidence>
<evidence type="ECO:0000259" key="10">
    <source>
        <dbReference type="PROSITE" id="PS50157"/>
    </source>
</evidence>
<dbReference type="GO" id="GO:0005634">
    <property type="term" value="C:nucleus"/>
    <property type="evidence" value="ECO:0007669"/>
    <property type="project" value="UniProtKB-SubCell"/>
</dbReference>
<keyword evidence="11" id="KW-1185">Reference proteome</keyword>
<dbReference type="SMART" id="SM00355">
    <property type="entry name" value="ZnF_C2H2"/>
    <property type="match status" value="2"/>
</dbReference>
<evidence type="ECO:0000256" key="6">
    <source>
        <dbReference type="ARBA" id="ARBA00023125"/>
    </source>
</evidence>
<evidence type="ECO:0000256" key="7">
    <source>
        <dbReference type="ARBA" id="ARBA00023242"/>
    </source>
</evidence>
<dbReference type="Proteomes" id="UP000694843">
    <property type="component" value="Unplaced"/>
</dbReference>
<reference evidence="12" key="1">
    <citation type="submission" date="2025-08" db="UniProtKB">
        <authorList>
            <consortium name="RefSeq"/>
        </authorList>
    </citation>
    <scope>IDENTIFICATION</scope>
    <source>
        <tissue evidence="12">Whole organism</tissue>
    </source>
</reference>
<sequence>MEEVDPPPVLEVPAIYIKEEPENETEEVYIKEEPFLDGNKASSNQHLPGVPCKTEAKVETHDAHPNSSQNTSALLLNQFGEGGSAFNPSGDAAGDTGISGASNSKQNIEKSFKHSAEKSLQCSKCDYACTTKRNLKIHLLSKHSEVKPYQCSECDYACMKNYLMKRHFLWKHSTEKPF</sequence>
<evidence type="ECO:0000256" key="9">
    <source>
        <dbReference type="SAM" id="MobiDB-lite"/>
    </source>
</evidence>
<feature type="non-terminal residue" evidence="12">
    <location>
        <position position="178"/>
    </location>
</feature>
<dbReference type="GO" id="GO:0008270">
    <property type="term" value="F:zinc ion binding"/>
    <property type="evidence" value="ECO:0007669"/>
    <property type="project" value="UniProtKB-KW"/>
</dbReference>
<keyword evidence="2" id="KW-0479">Metal-binding</keyword>
<evidence type="ECO:0000256" key="1">
    <source>
        <dbReference type="ARBA" id="ARBA00004123"/>
    </source>
</evidence>
<keyword evidence="7" id="KW-0539">Nucleus</keyword>